<evidence type="ECO:0000259" key="10">
    <source>
        <dbReference type="Pfam" id="PF23559"/>
    </source>
</evidence>
<dbReference type="InterPro" id="IPR044974">
    <property type="entry name" value="Disease_R_plants"/>
</dbReference>
<accession>A0AAQ3T2W9</accession>
<dbReference type="FunFam" id="1.10.10.10:FF:000322">
    <property type="entry name" value="Probable disease resistance protein At1g63360"/>
    <property type="match status" value="1"/>
</dbReference>
<evidence type="ECO:0000256" key="7">
    <source>
        <dbReference type="SAM" id="Coils"/>
    </source>
</evidence>
<evidence type="ECO:0000259" key="8">
    <source>
        <dbReference type="Pfam" id="PF00931"/>
    </source>
</evidence>
<evidence type="ECO:0000313" key="12">
    <source>
        <dbReference type="EMBL" id="WVZ66038.1"/>
    </source>
</evidence>
<organism evidence="12 13">
    <name type="scientific">Paspalum notatum var. saurae</name>
    <dbReference type="NCBI Taxonomy" id="547442"/>
    <lineage>
        <taxon>Eukaryota</taxon>
        <taxon>Viridiplantae</taxon>
        <taxon>Streptophyta</taxon>
        <taxon>Embryophyta</taxon>
        <taxon>Tracheophyta</taxon>
        <taxon>Spermatophyta</taxon>
        <taxon>Magnoliopsida</taxon>
        <taxon>Liliopsida</taxon>
        <taxon>Poales</taxon>
        <taxon>Poaceae</taxon>
        <taxon>PACMAD clade</taxon>
        <taxon>Panicoideae</taxon>
        <taxon>Andropogonodae</taxon>
        <taxon>Paspaleae</taxon>
        <taxon>Paspalinae</taxon>
        <taxon>Paspalum</taxon>
    </lineage>
</organism>
<dbReference type="GO" id="GO:0009626">
    <property type="term" value="P:plant-type hypersensitive response"/>
    <property type="evidence" value="ECO:0007669"/>
    <property type="project" value="UniProtKB-ARBA"/>
</dbReference>
<dbReference type="InterPro" id="IPR036388">
    <property type="entry name" value="WH-like_DNA-bd_sf"/>
</dbReference>
<feature type="domain" description="Disease resistance protein winged helix" evidence="10">
    <location>
        <begin position="412"/>
        <end position="483"/>
    </location>
</feature>
<dbReference type="GO" id="GO:0002758">
    <property type="term" value="P:innate immune response-activating signaling pathway"/>
    <property type="evidence" value="ECO:0007669"/>
    <property type="project" value="UniProtKB-ARBA"/>
</dbReference>
<feature type="domain" description="Disease resistance N-terminal" evidence="9">
    <location>
        <begin position="1"/>
        <end position="84"/>
    </location>
</feature>
<keyword evidence="2" id="KW-0433">Leucine-rich repeat</keyword>
<dbReference type="Pfam" id="PF23559">
    <property type="entry name" value="WHD_DRP"/>
    <property type="match status" value="1"/>
</dbReference>
<dbReference type="InterPro" id="IPR042197">
    <property type="entry name" value="Apaf_helical"/>
</dbReference>
<dbReference type="Gene3D" id="3.40.50.300">
    <property type="entry name" value="P-loop containing nucleotide triphosphate hydrolases"/>
    <property type="match status" value="1"/>
</dbReference>
<keyword evidence="3" id="KW-0677">Repeat</keyword>
<dbReference type="Proteomes" id="UP001341281">
    <property type="component" value="Chromosome 03"/>
</dbReference>
<proteinExistence type="inferred from homology"/>
<evidence type="ECO:0000256" key="3">
    <source>
        <dbReference type="ARBA" id="ARBA00022737"/>
    </source>
</evidence>
<dbReference type="InterPro" id="IPR002182">
    <property type="entry name" value="NB-ARC"/>
</dbReference>
<keyword evidence="6 7" id="KW-0175">Coiled coil</keyword>
<evidence type="ECO:0000259" key="9">
    <source>
        <dbReference type="Pfam" id="PF18052"/>
    </source>
</evidence>
<dbReference type="Pfam" id="PF18052">
    <property type="entry name" value="Rx_N"/>
    <property type="match status" value="1"/>
</dbReference>
<evidence type="ECO:0000256" key="5">
    <source>
        <dbReference type="ARBA" id="ARBA00022821"/>
    </source>
</evidence>
<protein>
    <submittedName>
        <fullName evidence="12">Uncharacterized protein</fullName>
    </submittedName>
</protein>
<dbReference type="InterPro" id="IPR027417">
    <property type="entry name" value="P-loop_NTPase"/>
</dbReference>
<dbReference type="InterPro" id="IPR058922">
    <property type="entry name" value="WHD_DRP"/>
</dbReference>
<keyword evidence="5" id="KW-0611">Plant defense</keyword>
<dbReference type="SUPFAM" id="SSF52540">
    <property type="entry name" value="P-loop containing nucleoside triphosphate hydrolases"/>
    <property type="match status" value="1"/>
</dbReference>
<dbReference type="InterPro" id="IPR055414">
    <property type="entry name" value="LRR_R13L4/SHOC2-like"/>
</dbReference>
<dbReference type="GO" id="GO:0043531">
    <property type="term" value="F:ADP binding"/>
    <property type="evidence" value="ECO:0007669"/>
    <property type="project" value="InterPro"/>
</dbReference>
<dbReference type="CDD" id="cd14798">
    <property type="entry name" value="RX-CC_like"/>
    <property type="match status" value="1"/>
</dbReference>
<dbReference type="Pfam" id="PF00931">
    <property type="entry name" value="NB-ARC"/>
    <property type="match status" value="1"/>
</dbReference>
<dbReference type="InterPro" id="IPR001611">
    <property type="entry name" value="Leu-rich_rpt"/>
</dbReference>
<feature type="coiled-coil region" evidence="7">
    <location>
        <begin position="101"/>
        <end position="128"/>
    </location>
</feature>
<feature type="domain" description="Disease resistance R13L4/SHOC-2-like LRR" evidence="11">
    <location>
        <begin position="553"/>
        <end position="916"/>
    </location>
</feature>
<dbReference type="InterPro" id="IPR041118">
    <property type="entry name" value="Rx_N"/>
</dbReference>
<dbReference type="Gene3D" id="1.10.8.430">
    <property type="entry name" value="Helical domain of apoptotic protease-activating factors"/>
    <property type="match status" value="1"/>
</dbReference>
<evidence type="ECO:0000256" key="1">
    <source>
        <dbReference type="ARBA" id="ARBA00008894"/>
    </source>
</evidence>
<evidence type="ECO:0000313" key="13">
    <source>
        <dbReference type="Proteomes" id="UP001341281"/>
    </source>
</evidence>
<evidence type="ECO:0000256" key="4">
    <source>
        <dbReference type="ARBA" id="ARBA00022741"/>
    </source>
</evidence>
<name>A0AAQ3T2W9_PASNO</name>
<dbReference type="AlphaFoldDB" id="A0AAQ3T2W9"/>
<dbReference type="GO" id="GO:0042742">
    <property type="term" value="P:defense response to bacterium"/>
    <property type="evidence" value="ECO:0007669"/>
    <property type="project" value="UniProtKB-ARBA"/>
</dbReference>
<evidence type="ECO:0000256" key="2">
    <source>
        <dbReference type="ARBA" id="ARBA00022614"/>
    </source>
</evidence>
<dbReference type="InterPro" id="IPR038005">
    <property type="entry name" value="RX-like_CC"/>
</dbReference>
<dbReference type="PANTHER" id="PTHR23155">
    <property type="entry name" value="DISEASE RESISTANCE PROTEIN RP"/>
    <property type="match status" value="1"/>
</dbReference>
<dbReference type="PRINTS" id="PR00364">
    <property type="entry name" value="DISEASERSIST"/>
</dbReference>
<dbReference type="InterPro" id="IPR032675">
    <property type="entry name" value="LRR_dom_sf"/>
</dbReference>
<keyword evidence="4" id="KW-0547">Nucleotide-binding</keyword>
<dbReference type="EMBL" id="CP144747">
    <property type="protein sequence ID" value="WVZ66038.1"/>
    <property type="molecule type" value="Genomic_DNA"/>
</dbReference>
<evidence type="ECO:0000256" key="6">
    <source>
        <dbReference type="ARBA" id="ARBA00023054"/>
    </source>
</evidence>
<feature type="domain" description="NB-ARC" evidence="8">
    <location>
        <begin position="166"/>
        <end position="320"/>
    </location>
</feature>
<gene>
    <name evidence="12" type="ORF">U9M48_015315</name>
</gene>
<reference evidence="12 13" key="1">
    <citation type="submission" date="2024-02" db="EMBL/GenBank/DDBJ databases">
        <title>High-quality chromosome-scale genome assembly of Pensacola bahiagrass (Paspalum notatum Flugge var. saurae).</title>
        <authorList>
            <person name="Vega J.M."/>
            <person name="Podio M."/>
            <person name="Orjuela J."/>
            <person name="Siena L.A."/>
            <person name="Pessino S.C."/>
            <person name="Combes M.C."/>
            <person name="Mariac C."/>
            <person name="Albertini E."/>
            <person name="Pupilli F."/>
            <person name="Ortiz J.P.A."/>
            <person name="Leblanc O."/>
        </authorList>
    </citation>
    <scope>NUCLEOTIDE SEQUENCE [LARGE SCALE GENOMIC DNA]</scope>
    <source>
        <strain evidence="12">R1</strain>
        <tissue evidence="12">Leaf</tissue>
    </source>
</reference>
<evidence type="ECO:0000259" key="11">
    <source>
        <dbReference type="Pfam" id="PF23598"/>
    </source>
</evidence>
<dbReference type="Gene3D" id="3.80.10.10">
    <property type="entry name" value="Ribonuclease Inhibitor"/>
    <property type="match status" value="1"/>
</dbReference>
<keyword evidence="13" id="KW-1185">Reference proteome</keyword>
<dbReference type="PANTHER" id="PTHR23155:SF906">
    <property type="entry name" value="OS08G0205100 PROTEIN"/>
    <property type="match status" value="1"/>
</dbReference>
<dbReference type="Gene3D" id="1.10.10.10">
    <property type="entry name" value="Winged helix-like DNA-binding domain superfamily/Winged helix DNA-binding domain"/>
    <property type="match status" value="1"/>
</dbReference>
<dbReference type="PROSITE" id="PS51450">
    <property type="entry name" value="LRR"/>
    <property type="match status" value="1"/>
</dbReference>
<dbReference type="Pfam" id="PF23598">
    <property type="entry name" value="LRR_14"/>
    <property type="match status" value="1"/>
</dbReference>
<dbReference type="Gene3D" id="1.20.5.4130">
    <property type="match status" value="1"/>
</dbReference>
<sequence>MEAVLAKLAQLMEDKLSNLIDLSSDTEFLRDELCIINALLKKLDDEDELDPQVKGWSNQVRELGYDIEDCIDEFALRVAITDAKAGFVERISHFIGALRARLEAAKQIKELKTRLQEINERRKRYKVDSCIYDSYTAIDPRLPAFYKEATNLVGVGGPTGELVRLVLDEKKHLKGVAIVGFGGLGKTTLANEVYRRVKGQFDCHAFVSVSQRPDMIRLLNSIRLKLGQQESSHSCEAKDLIDDVREYLEHKRYLVVIDDLWDTISWDTIKCAFPENNLRSRFIVTTRIESVARACCTHQECLYRLKPLNDQDSRRLLFSRMFSPSHDCPPQIKDVSAEILKKCGGLPLAIITVSSLLASRPISKKEDWEKIQNSLGSMFGTYPSLAGMRQILNLSYRNLPQHLKACFLYLGIYPEDHIIRRVDLVQQWVAEGLVSNFGRQDAEDLAKSYFNELVNRSMIQPAKIDYNGEVLSCRVHDMMLDLILSKCIEENFMTVVYNSQGMRELHNSKVRRLSLSLNGVEGGSILVIQAIGIQSSLALFGDTTCIPAFACLLPQSKFLRVLVLEIQEFDGKHGHGKEAINLTSIGQLVLLRYLKVVARSSCVKLPMEIQGLHHLETLKMRCGFVGGIPSDVFHLPGLLHLNIISGYGFPDGIGNAKSLRTLKHFSLTGNSLENIRGLGELTNLRNLKISCFPIVLLNTASAAIERSSMEALRSSIAKLGGNNLRCLSVVRYPEICADMLSSLAPPPHRLETLDLLGWYFSRVPRWLAELRGLCSLELRVKEVMEEDIGILGKLPSLTHLQFQIQQAPKEKIVICGSMEFLFPALVNFQFKCQQRMSMQLLMFEAGAMPNLRRLEIETSVAFLKCDGCMSIGTEHLIGFKEICISIWHGQCTESEIRAAECFCRNMSQGHPNHPTITII</sequence>
<dbReference type="SUPFAM" id="SSF52058">
    <property type="entry name" value="L domain-like"/>
    <property type="match status" value="1"/>
</dbReference>
<comment type="similarity">
    <text evidence="1">Belongs to the disease resistance NB-LRR family.</text>
</comment>